<comment type="caution">
    <text evidence="1">The sequence shown here is derived from an EMBL/GenBank/DDBJ whole genome shotgun (WGS) entry which is preliminary data.</text>
</comment>
<protein>
    <submittedName>
        <fullName evidence="1">G8756 protein</fullName>
    </submittedName>
</protein>
<keyword evidence="2" id="KW-1185">Reference proteome</keyword>
<dbReference type="EMBL" id="CAXHTA020000015">
    <property type="protein sequence ID" value="CAL5225956.1"/>
    <property type="molecule type" value="Genomic_DNA"/>
</dbReference>
<sequence length="163" mass="18212">MLPCYQQRAVSKICATHDAFTLAGSTPDALTPELRDLLANLDELLTPVELRDIEELLMPEIDEAPPEGRLERAREIVGTGLLSEAAEKHAEAAFTVWMDNVQKSYTYRSQDLCMFNTCDLVDEIVLYEWSPGAMMDWDGTEDDDVPLYSGPLHPDAQAHLLTS</sequence>
<evidence type="ECO:0000313" key="1">
    <source>
        <dbReference type="EMBL" id="CAL5225956.1"/>
    </source>
</evidence>
<gene>
    <name evidence="1" type="primary">g8756</name>
    <name evidence="1" type="ORF">VP750_LOCUS7862</name>
</gene>
<name>A0ABP1G5A8_9CHLO</name>
<organism evidence="1 2">
    <name type="scientific">Coccomyxa viridis</name>
    <dbReference type="NCBI Taxonomy" id="1274662"/>
    <lineage>
        <taxon>Eukaryota</taxon>
        <taxon>Viridiplantae</taxon>
        <taxon>Chlorophyta</taxon>
        <taxon>core chlorophytes</taxon>
        <taxon>Trebouxiophyceae</taxon>
        <taxon>Trebouxiophyceae incertae sedis</taxon>
        <taxon>Coccomyxaceae</taxon>
        <taxon>Coccomyxa</taxon>
    </lineage>
</organism>
<dbReference type="Proteomes" id="UP001497392">
    <property type="component" value="Unassembled WGS sequence"/>
</dbReference>
<evidence type="ECO:0000313" key="2">
    <source>
        <dbReference type="Proteomes" id="UP001497392"/>
    </source>
</evidence>
<accession>A0ABP1G5A8</accession>
<reference evidence="1 2" key="1">
    <citation type="submission" date="2024-06" db="EMBL/GenBank/DDBJ databases">
        <authorList>
            <person name="Kraege A."/>
            <person name="Thomma B."/>
        </authorList>
    </citation>
    <scope>NUCLEOTIDE SEQUENCE [LARGE SCALE GENOMIC DNA]</scope>
</reference>
<proteinExistence type="predicted"/>